<dbReference type="InterPro" id="IPR009628">
    <property type="entry name" value="Phage_tape_measure_N"/>
</dbReference>
<dbReference type="Pfam" id="PF06791">
    <property type="entry name" value="TMP_2"/>
    <property type="match status" value="1"/>
</dbReference>
<dbReference type="AlphaFoldDB" id="A0A2U8WVW7"/>
<organism evidence="3 4">
    <name type="scientific">Methylobacterium terrae</name>
    <dbReference type="NCBI Taxonomy" id="2202827"/>
    <lineage>
        <taxon>Bacteria</taxon>
        <taxon>Pseudomonadati</taxon>
        <taxon>Pseudomonadota</taxon>
        <taxon>Alphaproteobacteria</taxon>
        <taxon>Hyphomicrobiales</taxon>
        <taxon>Methylobacteriaceae</taxon>
        <taxon>Methylobacterium</taxon>
    </lineage>
</organism>
<dbReference type="KEGG" id="mtea:DK419_26705"/>
<dbReference type="Proteomes" id="UP000245444">
    <property type="component" value="Chromosome"/>
</dbReference>
<evidence type="ECO:0000259" key="2">
    <source>
        <dbReference type="Pfam" id="PF06791"/>
    </source>
</evidence>
<accession>A0A2U8WVW7</accession>
<dbReference type="RefSeq" id="WP_109961754.1">
    <property type="nucleotide sequence ID" value="NZ_CP029553.1"/>
</dbReference>
<evidence type="ECO:0000313" key="4">
    <source>
        <dbReference type="Proteomes" id="UP000245444"/>
    </source>
</evidence>
<dbReference type="EMBL" id="CP029553">
    <property type="protein sequence ID" value="AWN49486.1"/>
    <property type="molecule type" value="Genomic_DNA"/>
</dbReference>
<evidence type="ECO:0000313" key="3">
    <source>
        <dbReference type="EMBL" id="AWN49486.1"/>
    </source>
</evidence>
<protein>
    <recommendedName>
        <fullName evidence="2">Bacteriophage tail tape measure N-terminal domain-containing protein</fullName>
    </recommendedName>
</protein>
<feature type="region of interest" description="Disordered" evidence="1">
    <location>
        <begin position="963"/>
        <end position="984"/>
    </location>
</feature>
<feature type="domain" description="Bacteriophage tail tape measure N-terminal" evidence="2">
    <location>
        <begin position="207"/>
        <end position="401"/>
    </location>
</feature>
<name>A0A2U8WVW7_9HYPH</name>
<reference evidence="3 4" key="1">
    <citation type="submission" date="2018-05" db="EMBL/GenBank/DDBJ databases">
        <title>Complete Genome Sequence of Methylobacterium sp. 17Sr1-28.</title>
        <authorList>
            <person name="Srinivasan S."/>
        </authorList>
    </citation>
    <scope>NUCLEOTIDE SEQUENCE [LARGE SCALE GENOMIC DNA]</scope>
    <source>
        <strain evidence="3 4">17Sr1-28</strain>
    </source>
</reference>
<sequence>MPTSIAIRLGVEGGPELKRTLEDAGRTGQAAFQGIATAAENAGGAVDRQTARYQRMAEVARQAEMQARAQSNVNNLLGVDRNGAGSARASASAFEAAFAQQEADARREGIIQQIRVRAVAEGQAAATKGFEEQTRASADLERRATTLRASIDPLGVSLARQNKEVAEADDLLKRGAITQEEHTKAVTRARDAHTKMSESLKSVNDNSRLAAYQVQNLRSQFLDIGTTLYGGMSPMAVLVQQGPQIAQIFGPGAGVTGILKGVGTELSRLVPLSVGVAGGLAGGAGAIALAYANWDASQKQIAIGMMGLGKQSGLTAGEIEKFARSSDLATGTARTFATAFASTGNASRETIDKALASTRDFATTFGTSLEDAAKIQQDFFTDASGSFDKYSTRLGVYSATTSRFINDLQKQGRGAEAVRLAFDTINPALARYNDLAGIGQKTTDKLGDAWGNFWSNVSRGAGVLNSMAGGRPMPTVDPQQSAEAAAQGELARARAVQERAEAVRTEVSRANQVLRENPVQREVLANQERAGVRDRYQTVEERFAGVFGTAANPNLGSYRNEVRERPNTQYFGGQTLKEVAERAERSMISSPEQLRESIARTTEQSNTIAQARVLDDTAKQAARSQEAQAAAMGKTAGEAERLTTRAGLLNRATADGIPLAEENRRRIDAVAAAIGAETQKLAERSLQRDLDFQRAQLGRTPTEQAVSAGLRPVFGDNPTSSASREYAEQIRLNASIRDTQMAMSSFAQMGNSLIDPLVDSTRSWSDSFLDLSKNISRAALQAALFGQGPLASFFGTQGQGAGPGGLFATGLSYAKSLFSGGGGNGYGSADYFKAAAAASPGAYGPGFWGGGYTGPGGRLEAAGIVHKGEVVWSQDDVKRWGGAGVVDAMRRGARGYSDGGIVGSDAFTMPRPGAIAPAAPGAPTINFIDQRPAGSPDIQQEVTRRPNGSIDVVVKALESKMTARAQSGRGGLAPHLSNAAYRSG</sequence>
<keyword evidence="4" id="KW-1185">Reference proteome</keyword>
<evidence type="ECO:0000256" key="1">
    <source>
        <dbReference type="SAM" id="MobiDB-lite"/>
    </source>
</evidence>
<dbReference type="OrthoDB" id="7971551at2"/>
<proteinExistence type="predicted"/>
<gene>
    <name evidence="3" type="ORF">DK419_26705</name>
</gene>